<reference evidence="1 2" key="2">
    <citation type="journal article" date="2022" name="Mol. Ecol. Resour.">
        <title>The genomes of chicory, endive, great burdock and yacon provide insights into Asteraceae paleo-polyploidization history and plant inulin production.</title>
        <authorList>
            <person name="Fan W."/>
            <person name="Wang S."/>
            <person name="Wang H."/>
            <person name="Wang A."/>
            <person name="Jiang F."/>
            <person name="Liu H."/>
            <person name="Zhao H."/>
            <person name="Xu D."/>
            <person name="Zhang Y."/>
        </authorList>
    </citation>
    <scope>NUCLEOTIDE SEQUENCE [LARGE SCALE GENOMIC DNA]</scope>
    <source>
        <strain evidence="2">cv. Niubang</strain>
    </source>
</reference>
<dbReference type="Proteomes" id="UP001055879">
    <property type="component" value="Linkage Group LG04"/>
</dbReference>
<proteinExistence type="predicted"/>
<sequence>MNQNPFDFLIHDDDDDDDGNEFDFWDELIRLAKCFETQSFQLAQMILALSISSCVHLPENHFRERIFTSKKRFSVGWTTGDDFGAPIKKTMAILEEFGRASPTGSTPIATMSAKSPSPILLLLLFTIAVAVTAFPTSVQSNPDLLLLPSDHPSPTSLCPHSVNPGSCPIKCFRPAPVCGVDNVTYWCGCSEAICAGVPVAKLGFCDFENGGSGPVSGQALLLVHIVWLILLGFFVLFGLL</sequence>
<evidence type="ECO:0000313" key="2">
    <source>
        <dbReference type="Proteomes" id="UP001055879"/>
    </source>
</evidence>
<protein>
    <submittedName>
        <fullName evidence="1">Uncharacterized protein</fullName>
    </submittedName>
</protein>
<organism evidence="1 2">
    <name type="scientific">Arctium lappa</name>
    <name type="common">Greater burdock</name>
    <name type="synonym">Lappa major</name>
    <dbReference type="NCBI Taxonomy" id="4217"/>
    <lineage>
        <taxon>Eukaryota</taxon>
        <taxon>Viridiplantae</taxon>
        <taxon>Streptophyta</taxon>
        <taxon>Embryophyta</taxon>
        <taxon>Tracheophyta</taxon>
        <taxon>Spermatophyta</taxon>
        <taxon>Magnoliopsida</taxon>
        <taxon>eudicotyledons</taxon>
        <taxon>Gunneridae</taxon>
        <taxon>Pentapetalae</taxon>
        <taxon>asterids</taxon>
        <taxon>campanulids</taxon>
        <taxon>Asterales</taxon>
        <taxon>Asteraceae</taxon>
        <taxon>Carduoideae</taxon>
        <taxon>Cardueae</taxon>
        <taxon>Arctiinae</taxon>
        <taxon>Arctium</taxon>
    </lineage>
</organism>
<gene>
    <name evidence="1" type="ORF">L6452_14987</name>
</gene>
<dbReference type="EMBL" id="CM042050">
    <property type="protein sequence ID" value="KAI3735488.1"/>
    <property type="molecule type" value="Genomic_DNA"/>
</dbReference>
<evidence type="ECO:0000313" key="1">
    <source>
        <dbReference type="EMBL" id="KAI3735488.1"/>
    </source>
</evidence>
<keyword evidence="2" id="KW-1185">Reference proteome</keyword>
<reference evidence="2" key="1">
    <citation type="journal article" date="2022" name="Mol. Ecol. Resour.">
        <title>The genomes of chicory, endive, great burdock and yacon provide insights into Asteraceae palaeo-polyploidization history and plant inulin production.</title>
        <authorList>
            <person name="Fan W."/>
            <person name="Wang S."/>
            <person name="Wang H."/>
            <person name="Wang A."/>
            <person name="Jiang F."/>
            <person name="Liu H."/>
            <person name="Zhao H."/>
            <person name="Xu D."/>
            <person name="Zhang Y."/>
        </authorList>
    </citation>
    <scope>NUCLEOTIDE SEQUENCE [LARGE SCALE GENOMIC DNA]</scope>
    <source>
        <strain evidence="2">cv. Niubang</strain>
    </source>
</reference>
<name>A0ACB9CMC6_ARCLA</name>
<comment type="caution">
    <text evidence="1">The sequence shown here is derived from an EMBL/GenBank/DDBJ whole genome shotgun (WGS) entry which is preliminary data.</text>
</comment>
<accession>A0ACB9CMC6</accession>